<dbReference type="GeneID" id="99694178"/>
<dbReference type="EMBL" id="BSNE01000020">
    <property type="protein sequence ID" value="GLQ04568.1"/>
    <property type="molecule type" value="Genomic_DNA"/>
</dbReference>
<accession>A0AA37S6A7</accession>
<dbReference type="AlphaFoldDB" id="A0AA37S6A7"/>
<reference evidence="1" key="1">
    <citation type="journal article" date="2014" name="Int. J. Syst. Evol. Microbiol.">
        <title>Complete genome sequence of Corynebacterium casei LMG S-19264T (=DSM 44701T), isolated from a smear-ripened cheese.</title>
        <authorList>
            <consortium name="US DOE Joint Genome Institute (JGI-PGF)"/>
            <person name="Walter F."/>
            <person name="Albersmeier A."/>
            <person name="Kalinowski J."/>
            <person name="Ruckert C."/>
        </authorList>
    </citation>
    <scope>NUCLEOTIDE SEQUENCE</scope>
    <source>
        <strain evidence="1">NBRC 103034</strain>
    </source>
</reference>
<gene>
    <name evidence="1" type="ORF">GCM10007914_34490</name>
</gene>
<protein>
    <submittedName>
        <fullName evidence="1">Uncharacterized protein</fullName>
    </submittedName>
</protein>
<evidence type="ECO:0000313" key="2">
    <source>
        <dbReference type="Proteomes" id="UP001161408"/>
    </source>
</evidence>
<proteinExistence type="predicted"/>
<reference evidence="1" key="2">
    <citation type="submission" date="2023-01" db="EMBL/GenBank/DDBJ databases">
        <title>Draft genome sequence of Pseudoalteromonas tetraodonis strain NBRC 103034.</title>
        <authorList>
            <person name="Sun Q."/>
            <person name="Mori K."/>
        </authorList>
    </citation>
    <scope>NUCLEOTIDE SEQUENCE</scope>
    <source>
        <strain evidence="1">NBRC 103034</strain>
    </source>
</reference>
<keyword evidence="2" id="KW-1185">Reference proteome</keyword>
<dbReference type="RefSeq" id="WP_147154729.1">
    <property type="nucleotide sequence ID" value="NZ_BJXY01000030.1"/>
</dbReference>
<sequence>MDLIKTLLLKLRLGKKAEPLIVLGKKLSNNNNVVVKSLELYWFSPEAYFDDISEFEKDNCFIESVDDITPVDALVRALSSANAVVCVINRSEPSFTCFATITKARAHSF</sequence>
<dbReference type="Proteomes" id="UP001161408">
    <property type="component" value="Unassembled WGS sequence"/>
</dbReference>
<organism evidence="1 2">
    <name type="scientific">Pseudoalteromonas tetraodonis GFC</name>
    <dbReference type="NCBI Taxonomy" id="1315271"/>
    <lineage>
        <taxon>Bacteria</taxon>
        <taxon>Pseudomonadati</taxon>
        <taxon>Pseudomonadota</taxon>
        <taxon>Gammaproteobacteria</taxon>
        <taxon>Alteromonadales</taxon>
        <taxon>Pseudoalteromonadaceae</taxon>
        <taxon>Pseudoalteromonas</taxon>
    </lineage>
</organism>
<evidence type="ECO:0000313" key="1">
    <source>
        <dbReference type="EMBL" id="GLQ04568.1"/>
    </source>
</evidence>
<comment type="caution">
    <text evidence="1">The sequence shown here is derived from an EMBL/GenBank/DDBJ whole genome shotgun (WGS) entry which is preliminary data.</text>
</comment>
<name>A0AA37S6A7_9GAMM</name>